<proteinExistence type="predicted"/>
<dbReference type="Proteomes" id="UP000827976">
    <property type="component" value="Chromosome 9"/>
</dbReference>
<gene>
    <name evidence="1" type="ORF">IHE45_09G058400</name>
</gene>
<sequence>MAVAPQSFVSLRNPNPSSYGALTPRPLSRSPLLQFAPLPVRCRPGSILASSSKRDNKISILSSPRLISRISCVSAPHEESKHSDIDAEEKRSERESNDPEEDWQKILKTFKEEAIKRKNTSLDAYAKYSKVAMVILKETSEVLKIQADQAKKDLIEIVHEINEEGKGYLSSSPDSVKEIVAAFSSPNDLKEISKLQDFHVGIPYGSLLAIGGFLWFMLTGSISAVRFGVILGVALFALSLQSLRLSKSGQSSALLLKSQAAIVAIIFMKEWRLYFRKSSFPGLVMTLVSGAVVAFYIYKILTIDKGDGTKLAESE</sequence>
<reference evidence="2" key="1">
    <citation type="journal article" date="2022" name="Nat. Commun.">
        <title>Chromosome evolution and the genetic basis of agronomically important traits in greater yam.</title>
        <authorList>
            <person name="Bredeson J.V."/>
            <person name="Lyons J.B."/>
            <person name="Oniyinde I.O."/>
            <person name="Okereke N.R."/>
            <person name="Kolade O."/>
            <person name="Nnabue I."/>
            <person name="Nwadili C.O."/>
            <person name="Hribova E."/>
            <person name="Parker M."/>
            <person name="Nwogha J."/>
            <person name="Shu S."/>
            <person name="Carlson J."/>
            <person name="Kariba R."/>
            <person name="Muthemba S."/>
            <person name="Knop K."/>
            <person name="Barton G.J."/>
            <person name="Sherwood A.V."/>
            <person name="Lopez-Montes A."/>
            <person name="Asiedu R."/>
            <person name="Jamnadass R."/>
            <person name="Muchugi A."/>
            <person name="Goodstein D."/>
            <person name="Egesi C.N."/>
            <person name="Featherston J."/>
            <person name="Asfaw A."/>
            <person name="Simpson G.G."/>
            <person name="Dolezel J."/>
            <person name="Hendre P.S."/>
            <person name="Van Deynze A."/>
            <person name="Kumar P.L."/>
            <person name="Obidiegwu J.E."/>
            <person name="Bhattacharjee R."/>
            <person name="Rokhsar D.S."/>
        </authorList>
    </citation>
    <scope>NUCLEOTIDE SEQUENCE [LARGE SCALE GENOMIC DNA]</scope>
    <source>
        <strain evidence="2">cv. TDa95/00328</strain>
    </source>
</reference>
<name>A0ACB7VFE4_DIOAL</name>
<accession>A0ACB7VFE4</accession>
<comment type="caution">
    <text evidence="1">The sequence shown here is derived from an EMBL/GenBank/DDBJ whole genome shotgun (WGS) entry which is preliminary data.</text>
</comment>
<dbReference type="EMBL" id="CM037019">
    <property type="protein sequence ID" value="KAH7672490.1"/>
    <property type="molecule type" value="Genomic_DNA"/>
</dbReference>
<evidence type="ECO:0000313" key="2">
    <source>
        <dbReference type="Proteomes" id="UP000827976"/>
    </source>
</evidence>
<organism evidence="1 2">
    <name type="scientific">Dioscorea alata</name>
    <name type="common">Purple yam</name>
    <dbReference type="NCBI Taxonomy" id="55571"/>
    <lineage>
        <taxon>Eukaryota</taxon>
        <taxon>Viridiplantae</taxon>
        <taxon>Streptophyta</taxon>
        <taxon>Embryophyta</taxon>
        <taxon>Tracheophyta</taxon>
        <taxon>Spermatophyta</taxon>
        <taxon>Magnoliopsida</taxon>
        <taxon>Liliopsida</taxon>
        <taxon>Dioscoreales</taxon>
        <taxon>Dioscoreaceae</taxon>
        <taxon>Dioscorea</taxon>
    </lineage>
</organism>
<keyword evidence="2" id="KW-1185">Reference proteome</keyword>
<evidence type="ECO:0000313" key="1">
    <source>
        <dbReference type="EMBL" id="KAH7672490.1"/>
    </source>
</evidence>
<protein>
    <submittedName>
        <fullName evidence="1">TMEM14 family protein</fullName>
    </submittedName>
</protein>